<feature type="compositionally biased region" description="Pro residues" evidence="1">
    <location>
        <begin position="255"/>
        <end position="266"/>
    </location>
</feature>
<dbReference type="Proteomes" id="UP000724874">
    <property type="component" value="Unassembled WGS sequence"/>
</dbReference>
<protein>
    <submittedName>
        <fullName evidence="2">Uncharacterized protein</fullName>
    </submittedName>
</protein>
<accession>A0A9P5TGN3</accession>
<evidence type="ECO:0000313" key="2">
    <source>
        <dbReference type="EMBL" id="KAF8873913.1"/>
    </source>
</evidence>
<dbReference type="AlphaFoldDB" id="A0A9P5TGN3"/>
<feature type="region of interest" description="Disordered" evidence="1">
    <location>
        <begin position="313"/>
        <end position="336"/>
    </location>
</feature>
<proteinExistence type="predicted"/>
<feature type="compositionally biased region" description="Polar residues" evidence="1">
    <location>
        <begin position="28"/>
        <end position="42"/>
    </location>
</feature>
<feature type="compositionally biased region" description="Low complexity" evidence="1">
    <location>
        <begin position="267"/>
        <end position="287"/>
    </location>
</feature>
<reference evidence="2" key="1">
    <citation type="submission" date="2020-11" db="EMBL/GenBank/DDBJ databases">
        <authorList>
            <consortium name="DOE Joint Genome Institute"/>
            <person name="Ahrendt S."/>
            <person name="Riley R."/>
            <person name="Andreopoulos W."/>
            <person name="LaButti K."/>
            <person name="Pangilinan J."/>
            <person name="Ruiz-duenas F.J."/>
            <person name="Barrasa J.M."/>
            <person name="Sanchez-Garcia M."/>
            <person name="Camarero S."/>
            <person name="Miyauchi S."/>
            <person name="Serrano A."/>
            <person name="Linde D."/>
            <person name="Babiker R."/>
            <person name="Drula E."/>
            <person name="Ayuso-Fernandez I."/>
            <person name="Pacheco R."/>
            <person name="Padilla G."/>
            <person name="Ferreira P."/>
            <person name="Barriuso J."/>
            <person name="Kellner H."/>
            <person name="Castanera R."/>
            <person name="Alfaro M."/>
            <person name="Ramirez L."/>
            <person name="Pisabarro A.G."/>
            <person name="Kuo A."/>
            <person name="Tritt A."/>
            <person name="Lipzen A."/>
            <person name="He G."/>
            <person name="Yan M."/>
            <person name="Ng V."/>
            <person name="Cullen D."/>
            <person name="Martin F."/>
            <person name="Rosso M.-N."/>
            <person name="Henrissat B."/>
            <person name="Hibbett D."/>
            <person name="Martinez A.T."/>
            <person name="Grigoriev I.V."/>
        </authorList>
    </citation>
    <scope>NUCLEOTIDE SEQUENCE</scope>
    <source>
        <strain evidence="2">AH 44721</strain>
    </source>
</reference>
<dbReference type="OrthoDB" id="3224221at2759"/>
<evidence type="ECO:0000256" key="1">
    <source>
        <dbReference type="SAM" id="MobiDB-lite"/>
    </source>
</evidence>
<keyword evidence="3" id="KW-1185">Reference proteome</keyword>
<organism evidence="2 3">
    <name type="scientific">Gymnopilus junonius</name>
    <name type="common">Spectacular rustgill mushroom</name>
    <name type="synonym">Gymnopilus spectabilis subsp. junonius</name>
    <dbReference type="NCBI Taxonomy" id="109634"/>
    <lineage>
        <taxon>Eukaryota</taxon>
        <taxon>Fungi</taxon>
        <taxon>Dikarya</taxon>
        <taxon>Basidiomycota</taxon>
        <taxon>Agaricomycotina</taxon>
        <taxon>Agaricomycetes</taxon>
        <taxon>Agaricomycetidae</taxon>
        <taxon>Agaricales</taxon>
        <taxon>Agaricineae</taxon>
        <taxon>Hymenogastraceae</taxon>
        <taxon>Gymnopilus</taxon>
    </lineage>
</organism>
<feature type="compositionally biased region" description="Basic and acidic residues" evidence="1">
    <location>
        <begin position="200"/>
        <end position="224"/>
    </location>
</feature>
<feature type="region of interest" description="Disordered" evidence="1">
    <location>
        <begin position="197"/>
        <end position="288"/>
    </location>
</feature>
<feature type="region of interest" description="Disordered" evidence="1">
    <location>
        <begin position="59"/>
        <end position="78"/>
    </location>
</feature>
<evidence type="ECO:0000313" key="3">
    <source>
        <dbReference type="Proteomes" id="UP000724874"/>
    </source>
</evidence>
<gene>
    <name evidence="2" type="ORF">CPB84DRAFT_1753131</name>
</gene>
<name>A0A9P5TGN3_GYMJU</name>
<dbReference type="EMBL" id="JADNYJ010000226">
    <property type="protein sequence ID" value="KAF8873913.1"/>
    <property type="molecule type" value="Genomic_DNA"/>
</dbReference>
<feature type="region of interest" description="Disordered" evidence="1">
    <location>
        <begin position="28"/>
        <end position="49"/>
    </location>
</feature>
<comment type="caution">
    <text evidence="2">The sequence shown here is derived from an EMBL/GenBank/DDBJ whole genome shotgun (WGS) entry which is preliminary data.</text>
</comment>
<feature type="region of interest" description="Disordered" evidence="1">
    <location>
        <begin position="468"/>
        <end position="492"/>
    </location>
</feature>
<sequence>MAKRLDNFQFNFIHTAHNQSVGIGSSVKTQAAPNNPTAQTVSGDFPTFSHSKPRIAVSPANFGEGSSGSQLVLHPSRRRRASRELIPDLDNYPSGLPSGGWHPVRLQGYSEDPMKDEIIKGQTETIKLLQMQLRNLQMDHSNFTTVNQCAQEVEVALQDEQAKTVKQEILSKQLGNQLQTFQASTRRQTFEDISMASEHIGQEGEKSRDASISDMLHSRGDKGRGNTQFDPKNLSVPLPLSFKRVRRKRYQAKNTPPPVSPSPRTPPVWTTSATTTASTSSSPSPVSNPMTALEANVDLIMNSLGISNGKVPLSQQRGRRLPHPEFKPPSSRVPKIEGRQDKLDRDILNFRDTLYAENTPLQHEMKQFEKDARGRGPSALEPMQLFNTRCNVNLDHLPDDMRDIDCSDEETKCWVDRYKITEALGIEGASSDETDPYDSDTYCVHALKWRNKKLAKRLRVTDAARRTTNKYGDNRPGTWPRTRKRRIAEESQESIRKVTSGLPINCHEESWYNSLSPKKKWELQAKPALELLADWESE</sequence>